<dbReference type="InterPro" id="IPR025054">
    <property type="entry name" value="DUF3991"/>
</dbReference>
<dbReference type="EMBL" id="QFZK01000037">
    <property type="protein sequence ID" value="RFO94638.1"/>
    <property type="molecule type" value="Genomic_DNA"/>
</dbReference>
<protein>
    <recommendedName>
        <fullName evidence="1">DUF3991 domain-containing protein</fullName>
    </recommendedName>
</protein>
<reference evidence="2 3" key="1">
    <citation type="submission" date="2018-05" db="EMBL/GenBank/DDBJ databases">
        <title>Rhodoferax soyangensis sp.nov., isolated from an oligotrophic freshwater lake.</title>
        <authorList>
            <person name="Park M."/>
        </authorList>
    </citation>
    <scope>NUCLEOTIDE SEQUENCE [LARGE SCALE GENOMIC DNA]</scope>
    <source>
        <strain evidence="2 3">IMCC26218</strain>
    </source>
</reference>
<dbReference type="RefSeq" id="WP_117180414.1">
    <property type="nucleotide sequence ID" value="NZ_QFZK01000037.1"/>
</dbReference>
<dbReference type="OrthoDB" id="5959484at2"/>
<evidence type="ECO:0000313" key="2">
    <source>
        <dbReference type="EMBL" id="RFO94638.1"/>
    </source>
</evidence>
<accession>A0A3E1R5I5</accession>
<evidence type="ECO:0000313" key="3">
    <source>
        <dbReference type="Proteomes" id="UP000260665"/>
    </source>
</evidence>
<feature type="domain" description="DUF3991" evidence="1">
    <location>
        <begin position="32"/>
        <end position="98"/>
    </location>
</feature>
<proteinExistence type="predicted"/>
<name>A0A3E1R5I5_9BURK</name>
<dbReference type="SUPFAM" id="SSF56731">
    <property type="entry name" value="DNA primase core"/>
    <property type="match status" value="1"/>
</dbReference>
<dbReference type="Proteomes" id="UP000260665">
    <property type="component" value="Unassembled WGS sequence"/>
</dbReference>
<dbReference type="AlphaFoldDB" id="A0A3E1R5I5"/>
<dbReference type="Gene3D" id="3.40.1360.10">
    <property type="match status" value="1"/>
</dbReference>
<organism evidence="2 3">
    <name type="scientific">Rhodoferax lacus</name>
    <dbReference type="NCBI Taxonomy" id="2184758"/>
    <lineage>
        <taxon>Bacteria</taxon>
        <taxon>Pseudomonadati</taxon>
        <taxon>Pseudomonadota</taxon>
        <taxon>Betaproteobacteria</taxon>
        <taxon>Burkholderiales</taxon>
        <taxon>Comamonadaceae</taxon>
        <taxon>Rhodoferax</taxon>
    </lineage>
</organism>
<comment type="caution">
    <text evidence="2">The sequence shown here is derived from an EMBL/GenBank/DDBJ whole genome shotgun (WGS) entry which is preliminary data.</text>
</comment>
<keyword evidence="3" id="KW-1185">Reference proteome</keyword>
<dbReference type="Pfam" id="PF13154">
    <property type="entry name" value="DUF3991"/>
    <property type="match status" value="1"/>
</dbReference>
<sequence>MALAPVTVDKDLEAIAEAVVSTPQYSECGPGYLTKDRGISAETLRAFQVQKGEYGNALFPHLNKFSQWCGYEVKNRPPKGETHSFTGFSKGGEKGLYFAWQDPEGQEPRRIVITEAAIDLMSYYQLHHATQKDTMYVSTGGSALCPDQEGQLVTLLKAFPDASLVLAMDADPAGDRFAAKVVGLAPVGMKIDRHTPPQHKDWNDYLLASLDDRSIEAA</sequence>
<dbReference type="Pfam" id="PF13155">
    <property type="entry name" value="Toprim_2"/>
    <property type="match status" value="1"/>
</dbReference>
<evidence type="ECO:0000259" key="1">
    <source>
        <dbReference type="Pfam" id="PF13154"/>
    </source>
</evidence>
<gene>
    <name evidence="2" type="ORF">DIC66_22435</name>
</gene>